<sequence length="47" mass="5358">MNGSIKNVTVYNDSYYSDDIPGVWMCKDFREAGPYAFRLELGGNYTV</sequence>
<comment type="caution">
    <text evidence="1">The sequence shown here is derived from an EMBL/GenBank/DDBJ whole genome shotgun (WGS) entry which is preliminary data.</text>
</comment>
<keyword evidence="2" id="KW-1185">Reference proteome</keyword>
<organism evidence="1 2">
    <name type="scientific">Paenibacillus tritici</name>
    <dbReference type="NCBI Taxonomy" id="1873425"/>
    <lineage>
        <taxon>Bacteria</taxon>
        <taxon>Bacillati</taxon>
        <taxon>Bacillota</taxon>
        <taxon>Bacilli</taxon>
        <taxon>Bacillales</taxon>
        <taxon>Paenibacillaceae</taxon>
        <taxon>Paenibacillus</taxon>
    </lineage>
</organism>
<gene>
    <name evidence="1" type="ORF">HQN87_20855</name>
</gene>
<dbReference type="RefSeq" id="WP_173137260.1">
    <property type="nucleotide sequence ID" value="NZ_JABMKX010000011.1"/>
</dbReference>
<dbReference type="EMBL" id="JABMKX010000011">
    <property type="protein sequence ID" value="NQX47778.1"/>
    <property type="molecule type" value="Genomic_DNA"/>
</dbReference>
<name>A0ABX2DUW0_9BACL</name>
<evidence type="ECO:0000313" key="1">
    <source>
        <dbReference type="EMBL" id="NQX47778.1"/>
    </source>
</evidence>
<protein>
    <submittedName>
        <fullName evidence="1">Uncharacterized protein</fullName>
    </submittedName>
</protein>
<accession>A0ABX2DUW0</accession>
<proteinExistence type="predicted"/>
<dbReference type="Proteomes" id="UP000711047">
    <property type="component" value="Unassembled WGS sequence"/>
</dbReference>
<evidence type="ECO:0000313" key="2">
    <source>
        <dbReference type="Proteomes" id="UP000711047"/>
    </source>
</evidence>
<reference evidence="1 2" key="1">
    <citation type="submission" date="2020-05" db="EMBL/GenBank/DDBJ databases">
        <title>Paenibacillus glebae, sp. nov., Paenibacillus humi sp. nov., Paenibacillus pedi sp. nov., Paenibacillus terrestris sp. nov. and Paenibacillus terricola sp. nov., isolated from a forest top soil sample.</title>
        <authorList>
            <person name="Qi S."/>
            <person name="Carlier A."/>
            <person name="Cnockaert M."/>
            <person name="Vandamme P."/>
        </authorList>
    </citation>
    <scope>NUCLEOTIDE SEQUENCE [LARGE SCALE GENOMIC DNA]</scope>
    <source>
        <strain evidence="1 2">LMG 29502</strain>
    </source>
</reference>